<keyword evidence="2" id="KW-0812">Transmembrane</keyword>
<proteinExistence type="predicted"/>
<evidence type="ECO:0000259" key="3">
    <source>
        <dbReference type="Pfam" id="PF06985"/>
    </source>
</evidence>
<protein>
    <submittedName>
        <fullName evidence="4">Heterokaryon incompatibility protein-domain-containing protein</fullName>
    </submittedName>
</protein>
<feature type="transmembrane region" description="Helical" evidence="2">
    <location>
        <begin position="729"/>
        <end position="748"/>
    </location>
</feature>
<evidence type="ECO:0000256" key="2">
    <source>
        <dbReference type="SAM" id="Phobius"/>
    </source>
</evidence>
<name>A0AA40F3J8_9PEZI</name>
<feature type="region of interest" description="Disordered" evidence="1">
    <location>
        <begin position="491"/>
        <end position="514"/>
    </location>
</feature>
<gene>
    <name evidence="4" type="ORF">B0T18DRAFT_446122</name>
</gene>
<dbReference type="PANTHER" id="PTHR33112">
    <property type="entry name" value="DOMAIN PROTEIN, PUTATIVE-RELATED"/>
    <property type="match status" value="1"/>
</dbReference>
<sequence length="816" mass="88913">MTDNDELCVHCAAVPLYDLFTGPRLLGTGKGVQDGVEHAAIGTLDQVWTNVNCPLCRMVKHCVLGGGWAGANLFEDVSARCKPSNIEVRLWPESVDRMDEMVFDSYETDEQLATRLVVRLVGLPHVALEVRDDVQKYYPSGGIQLLSPDSIDPTRPLRNGFLAPSMDDSLGLLRTWIDECKEHHRTTTCHPIDIMPGSPILPAHIRAIDVSNHALVEIDPAVSPYATLSYVWGDSAASYTDMVDSLGDSSTPRLPATVPQLMLDAIAVCTTLAIPYLWVDLYCIHQTNPELKAIEIALMGQIYRFSAITLVAGSPAHRTLLPPPDTPAHQQLTFTTASTTLPHKLTLITQPPPLHSQLRLSPWTTRSWTFQEGHLAPRLAFFNPPYPLIFVCSSGLFAPNLHSGPYGHSCHIPPLDLQSFGFHLVSGRTWLSTSRWSHLDYARIVHYYSGRELSFESDKLNALEGCLTALEERKRVKFLWGMPTSIFKEEFDTEQPSSSTNGVRPDMTPSPTPRELRRLASDHDFVLAAQHPRRLGLGPFVATHLSLVAALVAGLILVVVAIVYASTTSNQILECPDWAVDCRQADNWTVEHLGTVQGIVTLVFFVGLSALGYVALAFCEASVWVLLTLQTFKIRELEAYLSVTRGSVLAVPAAAMAVKTLPAGLVLAAAVVVTLIPLASIPMVGFAFTPALRSVVLEGDYTAGGGIEERHEGGDLPTAVKSLVPSRSLLLILLPSLVLLITMGVATWSTKIHKRNAIPVMRLAGLAETLKSAQTGYLRAHAATDGAKTYLPAGGLGEPGYSEERSVEHSISKVIE</sequence>
<dbReference type="EMBL" id="JAUKUD010000003">
    <property type="protein sequence ID" value="KAK0750533.1"/>
    <property type="molecule type" value="Genomic_DNA"/>
</dbReference>
<feature type="transmembrane region" description="Helical" evidence="2">
    <location>
        <begin position="639"/>
        <end position="658"/>
    </location>
</feature>
<keyword evidence="5" id="KW-1185">Reference proteome</keyword>
<evidence type="ECO:0000313" key="5">
    <source>
        <dbReference type="Proteomes" id="UP001172155"/>
    </source>
</evidence>
<organism evidence="4 5">
    <name type="scientific">Schizothecium vesticola</name>
    <dbReference type="NCBI Taxonomy" id="314040"/>
    <lineage>
        <taxon>Eukaryota</taxon>
        <taxon>Fungi</taxon>
        <taxon>Dikarya</taxon>
        <taxon>Ascomycota</taxon>
        <taxon>Pezizomycotina</taxon>
        <taxon>Sordariomycetes</taxon>
        <taxon>Sordariomycetidae</taxon>
        <taxon>Sordariales</taxon>
        <taxon>Schizotheciaceae</taxon>
        <taxon>Schizothecium</taxon>
    </lineage>
</organism>
<reference evidence="4" key="1">
    <citation type="submission" date="2023-06" db="EMBL/GenBank/DDBJ databases">
        <title>Genome-scale phylogeny and comparative genomics of the fungal order Sordariales.</title>
        <authorList>
            <consortium name="Lawrence Berkeley National Laboratory"/>
            <person name="Hensen N."/>
            <person name="Bonometti L."/>
            <person name="Westerberg I."/>
            <person name="Brannstrom I.O."/>
            <person name="Guillou S."/>
            <person name="Cros-Aarteil S."/>
            <person name="Calhoun S."/>
            <person name="Haridas S."/>
            <person name="Kuo A."/>
            <person name="Mondo S."/>
            <person name="Pangilinan J."/>
            <person name="Riley R."/>
            <person name="LaButti K."/>
            <person name="Andreopoulos B."/>
            <person name="Lipzen A."/>
            <person name="Chen C."/>
            <person name="Yanf M."/>
            <person name="Daum C."/>
            <person name="Ng V."/>
            <person name="Clum A."/>
            <person name="Steindorff A."/>
            <person name="Ohm R."/>
            <person name="Martin F."/>
            <person name="Silar P."/>
            <person name="Natvig D."/>
            <person name="Lalanne C."/>
            <person name="Gautier V."/>
            <person name="Ament-velasquez S.L."/>
            <person name="Kruys A."/>
            <person name="Hutchinson M.I."/>
            <person name="Powell A.J."/>
            <person name="Barry K."/>
            <person name="Miller A.N."/>
            <person name="Grigoriev I.V."/>
            <person name="Debuchy R."/>
            <person name="Gladieux P."/>
            <person name="Thoren M.H."/>
            <person name="Johannesson H."/>
        </authorList>
    </citation>
    <scope>NUCLEOTIDE SEQUENCE</scope>
    <source>
        <strain evidence="4">SMH3187-1</strain>
    </source>
</reference>
<dbReference type="PANTHER" id="PTHR33112:SF12">
    <property type="entry name" value="HETEROKARYON INCOMPATIBILITY DOMAIN-CONTAINING PROTEIN"/>
    <property type="match status" value="1"/>
</dbReference>
<dbReference type="Proteomes" id="UP001172155">
    <property type="component" value="Unassembled WGS sequence"/>
</dbReference>
<evidence type="ECO:0000256" key="1">
    <source>
        <dbReference type="SAM" id="MobiDB-lite"/>
    </source>
</evidence>
<evidence type="ECO:0000313" key="4">
    <source>
        <dbReference type="EMBL" id="KAK0750533.1"/>
    </source>
</evidence>
<comment type="caution">
    <text evidence="4">The sequence shown here is derived from an EMBL/GenBank/DDBJ whole genome shotgun (WGS) entry which is preliminary data.</text>
</comment>
<dbReference type="InterPro" id="IPR010730">
    <property type="entry name" value="HET"/>
</dbReference>
<feature type="transmembrane region" description="Helical" evidence="2">
    <location>
        <begin position="665"/>
        <end position="688"/>
    </location>
</feature>
<feature type="domain" description="Heterokaryon incompatibility" evidence="3">
    <location>
        <begin position="225"/>
        <end position="372"/>
    </location>
</feature>
<feature type="transmembrane region" description="Helical" evidence="2">
    <location>
        <begin position="602"/>
        <end position="627"/>
    </location>
</feature>
<keyword evidence="2" id="KW-0472">Membrane</keyword>
<feature type="transmembrane region" description="Helical" evidence="2">
    <location>
        <begin position="540"/>
        <end position="564"/>
    </location>
</feature>
<dbReference type="AlphaFoldDB" id="A0AA40F3J8"/>
<keyword evidence="2" id="KW-1133">Transmembrane helix</keyword>
<accession>A0AA40F3J8</accession>
<dbReference type="Pfam" id="PF06985">
    <property type="entry name" value="HET"/>
    <property type="match status" value="1"/>
</dbReference>